<dbReference type="Ensembl" id="ENSOTST00005158092.1">
    <property type="protein sequence ID" value="ENSOTSP00005139866.1"/>
    <property type="gene ID" value="ENSOTSG00005041568.2"/>
</dbReference>
<evidence type="ECO:0008006" key="4">
    <source>
        <dbReference type="Google" id="ProtNLM"/>
    </source>
</evidence>
<accession>A0AAZ3REV5</accession>
<feature type="compositionally biased region" description="Basic and acidic residues" evidence="1">
    <location>
        <begin position="943"/>
        <end position="953"/>
    </location>
</feature>
<evidence type="ECO:0000313" key="2">
    <source>
        <dbReference type="Ensembl" id="ENSOTSP00005139866.1"/>
    </source>
</evidence>
<proteinExistence type="predicted"/>
<feature type="region of interest" description="Disordered" evidence="1">
    <location>
        <begin position="1"/>
        <end position="90"/>
    </location>
</feature>
<organism evidence="2 3">
    <name type="scientific">Oncorhynchus tshawytscha</name>
    <name type="common">Chinook salmon</name>
    <name type="synonym">Salmo tshawytscha</name>
    <dbReference type="NCBI Taxonomy" id="74940"/>
    <lineage>
        <taxon>Eukaryota</taxon>
        <taxon>Metazoa</taxon>
        <taxon>Chordata</taxon>
        <taxon>Craniata</taxon>
        <taxon>Vertebrata</taxon>
        <taxon>Euteleostomi</taxon>
        <taxon>Actinopterygii</taxon>
        <taxon>Neopterygii</taxon>
        <taxon>Teleostei</taxon>
        <taxon>Protacanthopterygii</taxon>
        <taxon>Salmoniformes</taxon>
        <taxon>Salmonidae</taxon>
        <taxon>Salmoninae</taxon>
        <taxon>Oncorhynchus</taxon>
    </lineage>
</organism>
<feature type="compositionally biased region" description="Low complexity" evidence="1">
    <location>
        <begin position="663"/>
        <end position="674"/>
    </location>
</feature>
<protein>
    <recommendedName>
        <fullName evidence="4">Mucin-2-like</fullName>
    </recommendedName>
</protein>
<dbReference type="InterPro" id="IPR028004">
    <property type="entry name" value="DUF4643"/>
</dbReference>
<dbReference type="Proteomes" id="UP000694402">
    <property type="component" value="Unassembled WGS sequence"/>
</dbReference>
<feature type="region of interest" description="Disordered" evidence="1">
    <location>
        <begin position="1060"/>
        <end position="1091"/>
    </location>
</feature>
<dbReference type="GeneTree" id="ENSGT00940000167812"/>
<gene>
    <name evidence="2" type="primary">LOC112218198</name>
</gene>
<feature type="compositionally biased region" description="Polar residues" evidence="1">
    <location>
        <begin position="1"/>
        <end position="18"/>
    </location>
</feature>
<feature type="compositionally biased region" description="Polar residues" evidence="1">
    <location>
        <begin position="110"/>
        <end position="123"/>
    </location>
</feature>
<dbReference type="PANTHER" id="PTHR38004:SF1">
    <property type="entry name" value="PROLINE-RICH PROTEIN 33"/>
    <property type="match status" value="1"/>
</dbReference>
<dbReference type="RefSeq" id="XP_024234569.2">
    <property type="nucleotide sequence ID" value="XM_024378801.2"/>
</dbReference>
<evidence type="ECO:0000256" key="1">
    <source>
        <dbReference type="SAM" id="MobiDB-lite"/>
    </source>
</evidence>
<feature type="compositionally biased region" description="Basic and acidic residues" evidence="1">
    <location>
        <begin position="995"/>
        <end position="1004"/>
    </location>
</feature>
<dbReference type="GeneID" id="112218198"/>
<evidence type="ECO:0000313" key="3">
    <source>
        <dbReference type="Proteomes" id="UP000694402"/>
    </source>
</evidence>
<feature type="region of interest" description="Disordered" evidence="1">
    <location>
        <begin position="475"/>
        <end position="691"/>
    </location>
</feature>
<reference evidence="3" key="1">
    <citation type="journal article" date="2018" name="PLoS ONE">
        <title>Chinook salmon (Oncorhynchus tshawytscha) genome and transcriptome.</title>
        <authorList>
            <person name="Christensen K.A."/>
            <person name="Leong J.S."/>
            <person name="Sakhrani D."/>
            <person name="Biagi C.A."/>
            <person name="Minkley D.R."/>
            <person name="Withler R.E."/>
            <person name="Rondeau E.B."/>
            <person name="Koop B.F."/>
            <person name="Devlin R.H."/>
        </authorList>
    </citation>
    <scope>NUCLEOTIDE SEQUENCE [LARGE SCALE GENOMIC DNA]</scope>
</reference>
<feature type="compositionally biased region" description="Low complexity" evidence="1">
    <location>
        <begin position="565"/>
        <end position="578"/>
    </location>
</feature>
<dbReference type="Pfam" id="PF15485">
    <property type="entry name" value="DUF4643"/>
    <property type="match status" value="1"/>
</dbReference>
<feature type="region of interest" description="Disordered" evidence="1">
    <location>
        <begin position="282"/>
        <end position="449"/>
    </location>
</feature>
<feature type="compositionally biased region" description="Polar residues" evidence="1">
    <location>
        <begin position="480"/>
        <end position="520"/>
    </location>
</feature>
<feature type="compositionally biased region" description="Polar residues" evidence="1">
    <location>
        <begin position="309"/>
        <end position="319"/>
    </location>
</feature>
<keyword evidence="3" id="KW-1185">Reference proteome</keyword>
<reference evidence="2" key="3">
    <citation type="submission" date="2025-09" db="UniProtKB">
        <authorList>
            <consortium name="Ensembl"/>
        </authorList>
    </citation>
    <scope>IDENTIFICATION</scope>
</reference>
<dbReference type="RefSeq" id="XP_024234570.2">
    <property type="nucleotide sequence ID" value="XM_024378802.2"/>
</dbReference>
<dbReference type="AlphaFoldDB" id="A0AAZ3REV5"/>
<dbReference type="PANTHER" id="PTHR38004">
    <property type="entry name" value="PROLINE-RICH PROTEIN 33"/>
    <property type="match status" value="1"/>
</dbReference>
<feature type="region of interest" description="Disordered" evidence="1">
    <location>
        <begin position="862"/>
        <end position="1030"/>
    </location>
</feature>
<feature type="region of interest" description="Disordered" evidence="1">
    <location>
        <begin position="710"/>
        <end position="732"/>
    </location>
</feature>
<feature type="compositionally biased region" description="Basic and acidic residues" evidence="1">
    <location>
        <begin position="1073"/>
        <end position="1091"/>
    </location>
</feature>
<feature type="region of interest" description="Disordered" evidence="1">
    <location>
        <begin position="104"/>
        <end position="131"/>
    </location>
</feature>
<name>A0AAZ3REV5_ONCTS</name>
<feature type="compositionally biased region" description="Basic residues" evidence="1">
    <location>
        <begin position="35"/>
        <end position="47"/>
    </location>
</feature>
<reference evidence="2" key="2">
    <citation type="submission" date="2025-08" db="UniProtKB">
        <authorList>
            <consortium name="Ensembl"/>
        </authorList>
    </citation>
    <scope>IDENTIFICATION</scope>
</reference>
<dbReference type="KEGG" id="otw:112218198"/>
<feature type="compositionally biased region" description="Low complexity" evidence="1">
    <location>
        <begin position="523"/>
        <end position="535"/>
    </location>
</feature>
<sequence length="1213" mass="131321">MAASYSNVTEPGLLSQQYPPALLPKPGKENVRLQKLLKKTEKKIKKKASPETAKTPVPFRSNLSPVNEASPDLEHSDHSTPPKTPEAPFYTQHPRFAVRPAYRHVPSPYPQQQGATFGGTTRFSPKPYAAPGPTFPQHVAPLYTFTPTAPSPIPGPVSHAVAPTTPVPTSSVPEVTITTAAQIAPPVPAPVALVTVTSAATQSTLRLAPVVIHRKSPSPRFKATEATLKAPKPMFDVRQIRVYTASKSPLHDYTGKTFTADTLPRSRTPTSDIRRVITPTAEIRRSATPASEVKSNLTSTSEIKRVATSKMNQGTTPTSEIKRSLTPTPEVKRSATPTSGVKRGLTSRPEIQRSTTPTSGVKRGLTSRPEIQRSATPTSGVKRGLTSRPEIQRSATPTSGVKRGLTSRPEIQRSATPTSEVKRAKTPTHDFLTPRTNLGRPKTPSYRVSRAKTPVIEISRPNPLLFAVSPITIDAHRSKTPTPGSNSANPSLSGSQNLPMSEPSKSPSNSQGARTPNGEVTSKETPTPKSPPENTLKPEAPRQKALIVESTRPKTSTASLGYQRPKTPTNVTTTPTEPSYQRPKTLTKETLKPTAHSYGYQRPNTPTIITLKPTAPSYQRPKTPTKKTLEPTEPSYGYQRPKTPTKDTSKSTASSDGYRRPKTPTNETPKPTAPSYGYQIPKTPSNEEPKPMTPTIGYQRSTTPVVGYQRPQPPAGYQRPKTPTAGVSSIGFQRPNTPTYVAPKSTHTYYGLTPAAYVAHGGIQRVSPSFGISRSKTHALEESKTTTQGLEASNIPTQELLVKTLPLPMVSNQEASFKEKIHLNEAIISTTPADKLLLPIIVVTQAEDVSEPSVSIAVTSKMATPVSETPKVKTVANTRPWAKSPTPETKKPEVKTPTHGVIPKPKTPTTETQHPVPSAANKDASKTIPPVSKTESPVAKARVQQEELKESPEPKTPTKATSESKPAGAKPTTSSPLGKTSAPEKPSVAVQSPAKPKDNQEAQPEKVVSAPSTPSTEKEEGKDSFPAAAPLLKVIQKPKGMMKSKLSGWSRLKKHMVVEEEPPTFPESNPMKDTAKGTEQEGGEAKPDETVSFKDMVAAVTADDPPKAAKKWDSLLFDMFSSKEKIMQVIEASKSEEEKKEQPKDAPKEIPSFAHRLPVLLFSPKFDAKRLREAASRPLTKISTVFEMGLIGRKNKDEEPKDFNRTARGFTCP</sequence>